<dbReference type="PANTHER" id="PTHR34387">
    <property type="entry name" value="SLR1258 PROTEIN"/>
    <property type="match status" value="1"/>
</dbReference>
<dbReference type="InterPro" id="IPR052022">
    <property type="entry name" value="26kDa_periplasmic_antigen"/>
</dbReference>
<dbReference type="EMBL" id="DWZA01000021">
    <property type="protein sequence ID" value="HJA70413.1"/>
    <property type="molecule type" value="Genomic_DNA"/>
</dbReference>
<feature type="signal peptide" evidence="1">
    <location>
        <begin position="1"/>
        <end position="27"/>
    </location>
</feature>
<evidence type="ECO:0000256" key="1">
    <source>
        <dbReference type="SAM" id="SignalP"/>
    </source>
</evidence>
<dbReference type="InterPro" id="IPR007497">
    <property type="entry name" value="SIMPL/DUF541"/>
</dbReference>
<accession>A0A9D2HHH1</accession>
<reference evidence="2" key="1">
    <citation type="journal article" date="2021" name="PeerJ">
        <title>Extensive microbial diversity within the chicken gut microbiome revealed by metagenomics and culture.</title>
        <authorList>
            <person name="Gilroy R."/>
            <person name="Ravi A."/>
            <person name="Getino M."/>
            <person name="Pursley I."/>
            <person name="Horton D.L."/>
            <person name="Alikhan N.F."/>
            <person name="Baker D."/>
            <person name="Gharbi K."/>
            <person name="Hall N."/>
            <person name="Watson M."/>
            <person name="Adriaenssens E.M."/>
            <person name="Foster-Nyarko E."/>
            <person name="Jarju S."/>
            <person name="Secka A."/>
            <person name="Antonio M."/>
            <person name="Oren A."/>
            <person name="Chaudhuri R.R."/>
            <person name="La Ragione R."/>
            <person name="Hildebrand F."/>
            <person name="Pallen M.J."/>
        </authorList>
    </citation>
    <scope>NUCLEOTIDE SEQUENCE</scope>
    <source>
        <strain evidence="2">CHK178-16964</strain>
    </source>
</reference>
<dbReference type="Proteomes" id="UP000823900">
    <property type="component" value="Unassembled WGS sequence"/>
</dbReference>
<proteinExistence type="predicted"/>
<dbReference type="PANTHER" id="PTHR34387:SF2">
    <property type="entry name" value="SLR1258 PROTEIN"/>
    <property type="match status" value="1"/>
</dbReference>
<dbReference type="Gene3D" id="3.30.110.170">
    <property type="entry name" value="Protein of unknown function (DUF541), domain 1"/>
    <property type="match status" value="1"/>
</dbReference>
<dbReference type="PROSITE" id="PS51257">
    <property type="entry name" value="PROKAR_LIPOPROTEIN"/>
    <property type="match status" value="1"/>
</dbReference>
<reference evidence="2" key="2">
    <citation type="submission" date="2021-04" db="EMBL/GenBank/DDBJ databases">
        <authorList>
            <person name="Gilroy R."/>
        </authorList>
    </citation>
    <scope>NUCLEOTIDE SEQUENCE</scope>
    <source>
        <strain evidence="2">CHK178-16964</strain>
    </source>
</reference>
<evidence type="ECO:0000313" key="3">
    <source>
        <dbReference type="Proteomes" id="UP000823900"/>
    </source>
</evidence>
<sequence length="253" mass="26469">MKIKGIVTGAAAAGAVLLTACSTGTQGAGTAAGGVVQVQNVEEQVISVSSREEVQVTPDMAEIVYSVYTQEADAKACQEANGKQLDQVIEMLKGMGFEESSIQTSNYSMNPIYDWDAGQTITGYEMETMVTLSDVPIDQAGEVISNSVSAGVNNIRSVSYLSSTYDEAYQEALKMAIEEASVKAQAMAEAGGCTLGKIVGITEYGGNQQAKYTGYSNSVARAESAAVMDAGAMNIMPGEISIEADITVEFAIN</sequence>
<dbReference type="AlphaFoldDB" id="A0A9D2HHH1"/>
<gene>
    <name evidence="2" type="ORF">IAA07_02395</name>
</gene>
<dbReference type="Gene3D" id="3.30.70.2970">
    <property type="entry name" value="Protein of unknown function (DUF541), domain 2"/>
    <property type="match status" value="1"/>
</dbReference>
<feature type="chain" id="PRO_5039138429" evidence="1">
    <location>
        <begin position="28"/>
        <end position="253"/>
    </location>
</feature>
<organism evidence="2 3">
    <name type="scientific">Candidatus Lachnoclostridium stercoravium</name>
    <dbReference type="NCBI Taxonomy" id="2838633"/>
    <lineage>
        <taxon>Bacteria</taxon>
        <taxon>Bacillati</taxon>
        <taxon>Bacillota</taxon>
        <taxon>Clostridia</taxon>
        <taxon>Lachnospirales</taxon>
        <taxon>Lachnospiraceae</taxon>
    </lineage>
</organism>
<keyword evidence="1" id="KW-0732">Signal</keyword>
<name>A0A9D2HHH1_9FIRM</name>
<dbReference type="GO" id="GO:0006974">
    <property type="term" value="P:DNA damage response"/>
    <property type="evidence" value="ECO:0007669"/>
    <property type="project" value="TreeGrafter"/>
</dbReference>
<protein>
    <submittedName>
        <fullName evidence="2">SIMPL domain-containing protein</fullName>
    </submittedName>
</protein>
<dbReference type="Pfam" id="PF04402">
    <property type="entry name" value="SIMPL"/>
    <property type="match status" value="1"/>
</dbReference>
<comment type="caution">
    <text evidence="2">The sequence shown here is derived from an EMBL/GenBank/DDBJ whole genome shotgun (WGS) entry which is preliminary data.</text>
</comment>
<evidence type="ECO:0000313" key="2">
    <source>
        <dbReference type="EMBL" id="HJA70413.1"/>
    </source>
</evidence>